<evidence type="ECO:0000313" key="1">
    <source>
        <dbReference type="EMBL" id="PTN04096.1"/>
    </source>
</evidence>
<proteinExistence type="predicted"/>
<name>A0A2T5BWT1_9RHOB</name>
<protein>
    <submittedName>
        <fullName evidence="1">Uncharacterized protein</fullName>
    </submittedName>
</protein>
<keyword evidence="2" id="KW-1185">Reference proteome</keyword>
<dbReference type="OrthoDB" id="7374566at2"/>
<sequence>MARKASPVGPHIHSLIEDARIDLVRAVLAVREGDNEPDFGLPTDIPDPSDEELAHGFRQSLLQILSKFDADELRPAEQRSRRVLALSEGKGIDSLTAITEQQLDDEQTLEFDRQPDPLCKSIWAFLNARQTFEDAESFHFARKFRDYGKLYDAFEVELEKAVNLNSGSIDEKALAAKITAVLQLKTACTVKALDLPATAAHPASIMLIVRHGGPLSSVHDHRDDGRRGTIYYRPPNEATLIYTPAIRQIEVCADSPVVRQGVAGSFAEEALGHDVSQKPLTWKRYNLSRFRSSLRLDLPRISGYEITDARVLEAEIRLGSWSRKLLLKVAADDDIEEVADRYLKPNNIFRRADGFSRVGIAVSYNRIGDDKVRTLNITISGSKSCNLQSNKDPDERNLGFALLDAWGILSAFKQIEPTDLRGIFPQLVMLHDRIEDVVSGEHLREIGLDPDRMIQGGLLDRRGRQDIVLIDDDDMGGEAEVKPSGLEGMSRVVGAFGKDGGLRPTSDLEMYEINREWLHETVVGLLKPLLNKLAAQVLDPDLSLLGSMRIDGADVPIYFARRLHDLKTISRLDQLMRARNAAGVGIVLSASTEGPGYLGPNLVVPVSGCISTGTDDLLLSRDALELAYRTNRSLARGGATPQVLRSGTQSATLHIPGKTSLALTGADQITIFERLVAAEKAGSPDVQVKQLMEGLGSRSPQQAFRKETWDSIRDVYIGAGAKRGYWRLLVEAQPAEDVAEAPVEEPV</sequence>
<dbReference type="AlphaFoldDB" id="A0A2T5BWT1"/>
<comment type="caution">
    <text evidence="1">The sequence shown here is derived from an EMBL/GenBank/DDBJ whole genome shotgun (WGS) entry which is preliminary data.</text>
</comment>
<accession>A0A2T5BWT1</accession>
<dbReference type="EMBL" id="QAAA01000001">
    <property type="protein sequence ID" value="PTN04096.1"/>
    <property type="molecule type" value="Genomic_DNA"/>
</dbReference>
<evidence type="ECO:0000313" key="2">
    <source>
        <dbReference type="Proteomes" id="UP000243859"/>
    </source>
</evidence>
<dbReference type="Proteomes" id="UP000243859">
    <property type="component" value="Unassembled WGS sequence"/>
</dbReference>
<dbReference type="RefSeq" id="WP_107890684.1">
    <property type="nucleotide sequence ID" value="NZ_NHSI01000033.1"/>
</dbReference>
<reference evidence="1 2" key="1">
    <citation type="submission" date="2018-04" db="EMBL/GenBank/DDBJ databases">
        <title>Genomic Encyclopedia of Archaeal and Bacterial Type Strains, Phase II (KMG-II): from individual species to whole genera.</title>
        <authorList>
            <person name="Goeker M."/>
        </authorList>
    </citation>
    <scope>NUCLEOTIDE SEQUENCE [LARGE SCALE GENOMIC DNA]</scope>
    <source>
        <strain evidence="1 2">DSM 18064</strain>
    </source>
</reference>
<gene>
    <name evidence="1" type="ORF">C8N32_101295</name>
</gene>
<organism evidence="1 2">
    <name type="scientific">Rhodovulum imhoffii</name>
    <dbReference type="NCBI Taxonomy" id="365340"/>
    <lineage>
        <taxon>Bacteria</taxon>
        <taxon>Pseudomonadati</taxon>
        <taxon>Pseudomonadota</taxon>
        <taxon>Alphaproteobacteria</taxon>
        <taxon>Rhodobacterales</taxon>
        <taxon>Paracoccaceae</taxon>
        <taxon>Rhodovulum</taxon>
    </lineage>
</organism>